<sequence>MIEKYEKAGRIAYEVLQECKQLIKPGAKLLELAEAAEGKIREKGAKPAFPVNISINEAAAHFTPEKDSTLVFGEKDVVKLDVGVHIDGFIGDNALTVDLSNENGKLVEAAEKALDAAVCTVRAGVKLWEIGAEVETAIKGYGFKPIANLTGHSLGEYELHAGVEIPNIDNKDPNPLQEGMVLAIEPFATNGEGRVSESPEVEIFALEEKFPVRMRESRRLLTYVEENYRTLPFAERWLYKDFHSKLLLHAALRELIFSGSFHQYPVLKDAGKGLVSQAELTVVVEKDAARVLTK</sequence>
<feature type="binding site" evidence="8">
    <location>
        <position position="61"/>
    </location>
    <ligand>
        <name>substrate</name>
    </ligand>
</feature>
<feature type="binding site" evidence="8">
    <location>
        <position position="160"/>
    </location>
    <ligand>
        <name>substrate</name>
    </ligand>
</feature>
<gene>
    <name evidence="8" type="primary">map</name>
    <name evidence="11" type="ORF">Sv326_1057</name>
</gene>
<feature type="binding site" evidence="8">
    <location>
        <position position="279"/>
    </location>
    <ligand>
        <name>a divalent metal cation</name>
        <dbReference type="ChEBI" id="CHEBI:60240"/>
        <label>1</label>
    </ligand>
</feature>
<dbReference type="InterPro" id="IPR036390">
    <property type="entry name" value="WH_DNA-bd_sf"/>
</dbReference>
<keyword evidence="6 8" id="KW-0479">Metal-binding</keyword>
<dbReference type="InterPro" id="IPR036005">
    <property type="entry name" value="Creatinase/aminopeptidase-like"/>
</dbReference>
<dbReference type="CDD" id="cd01088">
    <property type="entry name" value="MetAP2"/>
    <property type="match status" value="1"/>
</dbReference>
<comment type="cofactor">
    <cofactor evidence="2">
        <name>Mn(2+)</name>
        <dbReference type="ChEBI" id="CHEBI:29035"/>
    </cofactor>
</comment>
<dbReference type="EMBL" id="CP058998">
    <property type="protein sequence ID" value="QLJ53232.1"/>
    <property type="molecule type" value="Genomic_DNA"/>
</dbReference>
<feature type="binding site" evidence="8">
    <location>
        <position position="279"/>
    </location>
    <ligand>
        <name>a divalent metal cation</name>
        <dbReference type="ChEBI" id="CHEBI:60240"/>
        <label>2</label>
        <note>catalytic</note>
    </ligand>
</feature>
<feature type="binding site" evidence="8">
    <location>
        <position position="81"/>
    </location>
    <ligand>
        <name>a divalent metal cation</name>
        <dbReference type="ChEBI" id="CHEBI:60240"/>
        <label>1</label>
    </ligand>
</feature>
<dbReference type="InterPro" id="IPR002468">
    <property type="entry name" value="Pept_M24A_MAP2"/>
</dbReference>
<proteinExistence type="inferred from homology"/>
<organism evidence="11 12">
    <name type="scientific">Fermentimicrarchaeum limneticum</name>
    <dbReference type="NCBI Taxonomy" id="2795018"/>
    <lineage>
        <taxon>Archaea</taxon>
        <taxon>Candidatus Micrarchaeota</taxon>
        <taxon>Candidatus Fermentimicrarchaeales</taxon>
        <taxon>Candidatus Fermentimicrarchaeaceae</taxon>
        <taxon>Candidatus Fermentimicrarchaeum</taxon>
    </lineage>
</organism>
<feature type="binding site" evidence="8">
    <location>
        <position position="185"/>
    </location>
    <ligand>
        <name>a divalent metal cation</name>
        <dbReference type="ChEBI" id="CHEBI:60240"/>
        <label>2</label>
        <note>catalytic</note>
    </ligand>
</feature>
<dbReference type="GO" id="GO:0005737">
    <property type="term" value="C:cytoplasm"/>
    <property type="evidence" value="ECO:0007669"/>
    <property type="project" value="TreeGrafter"/>
</dbReference>
<dbReference type="HAMAP" id="MF_01975">
    <property type="entry name" value="MetAP_2_arc"/>
    <property type="match status" value="1"/>
</dbReference>
<dbReference type="InterPro" id="IPR001714">
    <property type="entry name" value="Pept_M24_MAP"/>
</dbReference>
<evidence type="ECO:0000256" key="7">
    <source>
        <dbReference type="ARBA" id="ARBA00022801"/>
    </source>
</evidence>
<dbReference type="InterPro" id="IPR036388">
    <property type="entry name" value="WH-like_DNA-bd_sf"/>
</dbReference>
<dbReference type="Pfam" id="PF00557">
    <property type="entry name" value="Peptidase_M24"/>
    <property type="match status" value="1"/>
</dbReference>
<dbReference type="PRINTS" id="PR00599">
    <property type="entry name" value="MAPEPTIDASE"/>
</dbReference>
<dbReference type="PROSITE" id="PS01202">
    <property type="entry name" value="MAP_2"/>
    <property type="match status" value="1"/>
</dbReference>
<accession>A0A7D5XI77</accession>
<keyword evidence="4 8" id="KW-0031">Aminopeptidase</keyword>
<evidence type="ECO:0000256" key="5">
    <source>
        <dbReference type="ARBA" id="ARBA00022670"/>
    </source>
</evidence>
<evidence type="ECO:0000256" key="2">
    <source>
        <dbReference type="ARBA" id="ARBA00001936"/>
    </source>
</evidence>
<dbReference type="InterPro" id="IPR028595">
    <property type="entry name" value="MetAP_archaeal"/>
</dbReference>
<dbReference type="PANTHER" id="PTHR45777:SF2">
    <property type="entry name" value="METHIONINE AMINOPEPTIDASE 2"/>
    <property type="match status" value="1"/>
</dbReference>
<dbReference type="Gene3D" id="1.10.10.10">
    <property type="entry name" value="Winged helix-like DNA-binding domain superfamily/Winged helix DNA-binding domain"/>
    <property type="match status" value="1"/>
</dbReference>
<dbReference type="GO" id="GO:0006508">
    <property type="term" value="P:proteolysis"/>
    <property type="evidence" value="ECO:0007669"/>
    <property type="project" value="UniProtKB-KW"/>
</dbReference>
<evidence type="ECO:0000256" key="9">
    <source>
        <dbReference type="RuleBase" id="RU003653"/>
    </source>
</evidence>
<dbReference type="GO" id="GO:0046872">
    <property type="term" value="F:metal ion binding"/>
    <property type="evidence" value="ECO:0007669"/>
    <property type="project" value="UniProtKB-UniRule"/>
</dbReference>
<dbReference type="InterPro" id="IPR000994">
    <property type="entry name" value="Pept_M24"/>
</dbReference>
<feature type="binding site" evidence="8">
    <location>
        <position position="152"/>
    </location>
    <ligand>
        <name>a divalent metal cation</name>
        <dbReference type="ChEBI" id="CHEBI:60240"/>
        <label>2</label>
        <note>catalytic</note>
    </ligand>
</feature>
<dbReference type="SUPFAM" id="SSF46785">
    <property type="entry name" value="Winged helix' DNA-binding domain"/>
    <property type="match status" value="1"/>
</dbReference>
<dbReference type="PANTHER" id="PTHR45777">
    <property type="entry name" value="METHIONINE AMINOPEPTIDASE 2"/>
    <property type="match status" value="1"/>
</dbReference>
<evidence type="ECO:0000313" key="11">
    <source>
        <dbReference type="EMBL" id="QLJ53232.1"/>
    </source>
</evidence>
<protein>
    <recommendedName>
        <fullName evidence="8 9">Methionine aminopeptidase</fullName>
        <shortName evidence="8">MAP</shortName>
        <shortName evidence="8">MetAP</shortName>
        <ecNumber evidence="8 9">3.4.11.18</ecNumber>
    </recommendedName>
    <alternativeName>
        <fullName evidence="8">Peptidase M</fullName>
    </alternativeName>
</protein>
<dbReference type="Gene3D" id="3.90.230.10">
    <property type="entry name" value="Creatinase/methionine aminopeptidase superfamily"/>
    <property type="match status" value="1"/>
</dbReference>
<dbReference type="GO" id="GO:0070006">
    <property type="term" value="F:metalloaminopeptidase activity"/>
    <property type="evidence" value="ECO:0007669"/>
    <property type="project" value="UniProtKB-UniRule"/>
</dbReference>
<comment type="similarity">
    <text evidence="8">Belongs to the peptidase M24A family. Methionine aminopeptidase archaeal type 2 subfamily.</text>
</comment>
<dbReference type="GO" id="GO:0004239">
    <property type="term" value="F:initiator methionyl aminopeptidase activity"/>
    <property type="evidence" value="ECO:0007669"/>
    <property type="project" value="UniProtKB-UniRule"/>
</dbReference>
<reference evidence="12" key="1">
    <citation type="submission" date="2020-07" db="EMBL/GenBank/DDBJ databases">
        <title>Metabolic diversity and evolutionary history of the archaeal phylum ###Micrarchaeota### uncovered from a freshwater lake metagenome.</title>
        <authorList>
            <person name="Kadnikov V.V."/>
            <person name="Savvichev A.S."/>
            <person name="Mardanov A.V."/>
            <person name="Beletsky A.V."/>
            <person name="Chupakov A.V."/>
            <person name="Kokryatskaya N.M."/>
            <person name="Pimenov N.V."/>
            <person name="Ravin N.V."/>
        </authorList>
    </citation>
    <scope>NUCLEOTIDE SEQUENCE [LARGE SCALE GENOMIC DNA]</scope>
</reference>
<evidence type="ECO:0000259" key="10">
    <source>
        <dbReference type="Pfam" id="PF00557"/>
    </source>
</evidence>
<comment type="subunit">
    <text evidence="8">Monomer.</text>
</comment>
<comment type="cofactor">
    <cofactor evidence="8">
        <name>Co(2+)</name>
        <dbReference type="ChEBI" id="CHEBI:48828"/>
    </cofactor>
    <cofactor evidence="8">
        <name>Zn(2+)</name>
        <dbReference type="ChEBI" id="CHEBI:29105"/>
    </cofactor>
    <cofactor evidence="8">
        <name>Mn(2+)</name>
        <dbReference type="ChEBI" id="CHEBI:29035"/>
    </cofactor>
    <cofactor evidence="8">
        <name>Fe(2+)</name>
        <dbReference type="ChEBI" id="CHEBI:29033"/>
    </cofactor>
    <text evidence="8">Binds 2 divalent metal cations per subunit. Has a high-affinity and a low affinity metal-binding site. The true nature of the physiological cofactor is under debate. The enzyme is active with cobalt, zinc, manganese or divalent iron ions. Most likely, methionine aminopeptidases function as mononuclear Fe(2+)-metalloproteases under physiological conditions, and the catalytically relevant metal-binding site has been assigned to the histidine-containing high-affinity site.</text>
</comment>
<feature type="binding site" evidence="8">
    <location>
        <position position="92"/>
    </location>
    <ligand>
        <name>a divalent metal cation</name>
        <dbReference type="ChEBI" id="CHEBI:60240"/>
        <label>2</label>
        <note>catalytic</note>
    </ligand>
</feature>
<comment type="function">
    <text evidence="8 9">Removes the N-terminal methionine from nascent proteins. The N-terminal methionine is often cleaved when the second residue in the primary sequence is small and uncharged (Met-Ala-, Cys, Gly, Pro, Ser, Thr, or Val).</text>
</comment>
<evidence type="ECO:0000256" key="1">
    <source>
        <dbReference type="ARBA" id="ARBA00000294"/>
    </source>
</evidence>
<dbReference type="KEGG" id="flt:Sv326_1057"/>
<dbReference type="SUPFAM" id="SSF55920">
    <property type="entry name" value="Creatinase/aminopeptidase"/>
    <property type="match status" value="1"/>
</dbReference>
<dbReference type="InterPro" id="IPR018349">
    <property type="entry name" value="Pept_M24A_MAP2_BS"/>
</dbReference>
<evidence type="ECO:0000256" key="6">
    <source>
        <dbReference type="ARBA" id="ARBA00022723"/>
    </source>
</evidence>
<evidence type="ECO:0000256" key="3">
    <source>
        <dbReference type="ARBA" id="ARBA00001954"/>
    </source>
</evidence>
<comment type="catalytic activity">
    <reaction evidence="1 8 9">
        <text>Release of N-terminal amino acids, preferentially methionine, from peptides and arylamides.</text>
        <dbReference type="EC" id="3.4.11.18"/>
    </reaction>
</comment>
<evidence type="ECO:0000256" key="8">
    <source>
        <dbReference type="HAMAP-Rule" id="MF_01975"/>
    </source>
</evidence>
<name>A0A7D5XI77_FERL1</name>
<dbReference type="AlphaFoldDB" id="A0A7D5XI77"/>
<dbReference type="EC" id="3.4.11.18" evidence="8 9"/>
<feature type="binding site" evidence="8">
    <location>
        <position position="92"/>
    </location>
    <ligand>
        <name>a divalent metal cation</name>
        <dbReference type="ChEBI" id="CHEBI:60240"/>
        <label>1</label>
    </ligand>
</feature>
<keyword evidence="7 8" id="KW-0378">Hydrolase</keyword>
<evidence type="ECO:0000313" key="12">
    <source>
        <dbReference type="Proteomes" id="UP000510821"/>
    </source>
</evidence>
<dbReference type="InterPro" id="IPR050247">
    <property type="entry name" value="Met_Aminopeptidase_Type2"/>
</dbReference>
<evidence type="ECO:0000256" key="4">
    <source>
        <dbReference type="ARBA" id="ARBA00022438"/>
    </source>
</evidence>
<dbReference type="Proteomes" id="UP000510821">
    <property type="component" value="Chromosome"/>
</dbReference>
<feature type="domain" description="Peptidase M24" evidence="10">
    <location>
        <begin position="3"/>
        <end position="189"/>
    </location>
</feature>
<comment type="cofactor">
    <cofactor evidence="3">
        <name>Fe(2+)</name>
        <dbReference type="ChEBI" id="CHEBI:29033"/>
    </cofactor>
</comment>
<dbReference type="NCBIfam" id="TIGR00501">
    <property type="entry name" value="met_pdase_II"/>
    <property type="match status" value="1"/>
</dbReference>
<keyword evidence="5 8" id="KW-0645">Protease</keyword>